<evidence type="ECO:0000256" key="1">
    <source>
        <dbReference type="ARBA" id="ARBA00000085"/>
    </source>
</evidence>
<dbReference type="AlphaFoldDB" id="A0A6L3VRA9"/>
<evidence type="ECO:0000256" key="2">
    <source>
        <dbReference type="ARBA" id="ARBA00012438"/>
    </source>
</evidence>
<evidence type="ECO:0000256" key="6">
    <source>
        <dbReference type="ARBA" id="ARBA00022777"/>
    </source>
</evidence>
<sequence>MRTSSVRELRSFAAAVLLLIVEVLHLVAGPQASEPGRTDWQDGAVRAPALSRDRAASGLRWPRGRRADALLAAACFAVLAVIALIAAYALDRGMLPFYGWALLAIACGALAFRRSRPRTVALVTFVACVLYYPLTEPDGPIIMTFVIALYTAAAEGHLVSASALAAVAMGATLYGNDADQVNHLADAATFLLAGWFVAVIAIGGFARNRRAYLREAEHRLAAAERSREAEARRRAIEERLRIARELHDALGHNISLIHVQATAALHVLQREPGRAGEALTAIKDASKDSLRELRATLGVLRQVDGPVADVPPGLARLDELTAGTAAAGLTVRTETEGTPRPLPPDADRAAYRIVQEALTNVTRHSGASSAVVRVRYGDGDVTVTVEDDGGGAPAPATVGTGSGIRGMRDRAEALGGALDAAPRPGGGFTVRATLPA</sequence>
<dbReference type="GO" id="GO:0005524">
    <property type="term" value="F:ATP binding"/>
    <property type="evidence" value="ECO:0007669"/>
    <property type="project" value="UniProtKB-KW"/>
</dbReference>
<dbReference type="GO" id="GO:0046983">
    <property type="term" value="F:protein dimerization activity"/>
    <property type="evidence" value="ECO:0007669"/>
    <property type="project" value="InterPro"/>
</dbReference>
<feature type="coiled-coil region" evidence="9">
    <location>
        <begin position="213"/>
        <end position="246"/>
    </location>
</feature>
<dbReference type="GO" id="GO:0016020">
    <property type="term" value="C:membrane"/>
    <property type="evidence" value="ECO:0007669"/>
    <property type="project" value="InterPro"/>
</dbReference>
<feature type="transmembrane region" description="Helical" evidence="10">
    <location>
        <begin position="141"/>
        <end position="174"/>
    </location>
</feature>
<protein>
    <recommendedName>
        <fullName evidence="2">histidine kinase</fullName>
        <ecNumber evidence="2">2.7.13.3</ecNumber>
    </recommendedName>
</protein>
<dbReference type="InterPro" id="IPR011712">
    <property type="entry name" value="Sig_transdc_His_kin_sub3_dim/P"/>
</dbReference>
<proteinExistence type="predicted"/>
<keyword evidence="10" id="KW-0812">Transmembrane</keyword>
<dbReference type="InterPro" id="IPR036890">
    <property type="entry name" value="HATPase_C_sf"/>
</dbReference>
<evidence type="ECO:0000313" key="12">
    <source>
        <dbReference type="EMBL" id="KAB2369519.1"/>
    </source>
</evidence>
<evidence type="ECO:0000256" key="8">
    <source>
        <dbReference type="ARBA" id="ARBA00023012"/>
    </source>
</evidence>
<evidence type="ECO:0000313" key="13">
    <source>
        <dbReference type="Proteomes" id="UP000483004"/>
    </source>
</evidence>
<dbReference type="Gene3D" id="1.20.5.1930">
    <property type="match status" value="1"/>
</dbReference>
<dbReference type="GO" id="GO:0000155">
    <property type="term" value="F:phosphorelay sensor kinase activity"/>
    <property type="evidence" value="ECO:0007669"/>
    <property type="project" value="InterPro"/>
</dbReference>
<evidence type="ECO:0000256" key="10">
    <source>
        <dbReference type="SAM" id="Phobius"/>
    </source>
</evidence>
<keyword evidence="13" id="KW-1185">Reference proteome</keyword>
<evidence type="ECO:0000256" key="3">
    <source>
        <dbReference type="ARBA" id="ARBA00022553"/>
    </source>
</evidence>
<feature type="transmembrane region" description="Helical" evidence="10">
    <location>
        <begin position="186"/>
        <end position="206"/>
    </location>
</feature>
<feature type="transmembrane region" description="Helical" evidence="10">
    <location>
        <begin position="119"/>
        <end position="135"/>
    </location>
</feature>
<keyword evidence="7" id="KW-0067">ATP-binding</keyword>
<accession>A0A6L3VRA9</accession>
<dbReference type="PROSITE" id="PS50109">
    <property type="entry name" value="HIS_KIN"/>
    <property type="match status" value="1"/>
</dbReference>
<keyword evidence="3" id="KW-0597">Phosphoprotein</keyword>
<keyword evidence="6 12" id="KW-0418">Kinase</keyword>
<feature type="transmembrane region" description="Helical" evidence="10">
    <location>
        <begin position="95"/>
        <end position="112"/>
    </location>
</feature>
<evidence type="ECO:0000256" key="5">
    <source>
        <dbReference type="ARBA" id="ARBA00022741"/>
    </source>
</evidence>
<dbReference type="Pfam" id="PF07730">
    <property type="entry name" value="HisKA_3"/>
    <property type="match status" value="1"/>
</dbReference>
<dbReference type="Pfam" id="PF02518">
    <property type="entry name" value="HATPase_c"/>
    <property type="match status" value="1"/>
</dbReference>
<keyword evidence="10" id="KW-1133">Transmembrane helix</keyword>
<dbReference type="EMBL" id="WBMR01000167">
    <property type="protein sequence ID" value="KAB2369519.1"/>
    <property type="molecule type" value="Genomic_DNA"/>
</dbReference>
<comment type="caution">
    <text evidence="12">The sequence shown here is derived from an EMBL/GenBank/DDBJ whole genome shotgun (WGS) entry which is preliminary data.</text>
</comment>
<dbReference type="Gene3D" id="3.30.565.10">
    <property type="entry name" value="Histidine kinase-like ATPase, C-terminal domain"/>
    <property type="match status" value="1"/>
</dbReference>
<dbReference type="EC" id="2.7.13.3" evidence="2"/>
<keyword evidence="4" id="KW-0808">Transferase</keyword>
<organism evidence="12 13">
    <name type="scientific">Actinomadura montaniterrae</name>
    <dbReference type="NCBI Taxonomy" id="1803903"/>
    <lineage>
        <taxon>Bacteria</taxon>
        <taxon>Bacillati</taxon>
        <taxon>Actinomycetota</taxon>
        <taxon>Actinomycetes</taxon>
        <taxon>Streptosporangiales</taxon>
        <taxon>Thermomonosporaceae</taxon>
        <taxon>Actinomadura</taxon>
    </lineage>
</organism>
<gene>
    <name evidence="12" type="ORF">F9B16_37120</name>
</gene>
<dbReference type="InterPro" id="IPR003594">
    <property type="entry name" value="HATPase_dom"/>
</dbReference>
<keyword evidence="9" id="KW-0175">Coiled coil</keyword>
<reference evidence="12 13" key="1">
    <citation type="submission" date="2019-09" db="EMBL/GenBank/DDBJ databases">
        <title>Actinomadura physcomitrii sp. nov., a novel actinomycete isolated from moss [Physcomitrium sphaericum (Ludw) Fuernr].</title>
        <authorList>
            <person name="Liu C."/>
            <person name="Zhuang X."/>
        </authorList>
    </citation>
    <scope>NUCLEOTIDE SEQUENCE [LARGE SCALE GENOMIC DNA]</scope>
    <source>
        <strain evidence="12 13">CYP1-1B</strain>
    </source>
</reference>
<dbReference type="InterPro" id="IPR005467">
    <property type="entry name" value="His_kinase_dom"/>
</dbReference>
<evidence type="ECO:0000259" key="11">
    <source>
        <dbReference type="PROSITE" id="PS50109"/>
    </source>
</evidence>
<evidence type="ECO:0000256" key="4">
    <source>
        <dbReference type="ARBA" id="ARBA00022679"/>
    </source>
</evidence>
<dbReference type="CDD" id="cd16917">
    <property type="entry name" value="HATPase_UhpB-NarQ-NarX-like"/>
    <property type="match status" value="1"/>
</dbReference>
<dbReference type="InterPro" id="IPR050482">
    <property type="entry name" value="Sensor_HK_TwoCompSys"/>
</dbReference>
<dbReference type="PANTHER" id="PTHR24421">
    <property type="entry name" value="NITRATE/NITRITE SENSOR PROTEIN NARX-RELATED"/>
    <property type="match status" value="1"/>
</dbReference>
<evidence type="ECO:0000256" key="7">
    <source>
        <dbReference type="ARBA" id="ARBA00022840"/>
    </source>
</evidence>
<comment type="catalytic activity">
    <reaction evidence="1">
        <text>ATP + protein L-histidine = ADP + protein N-phospho-L-histidine.</text>
        <dbReference type="EC" id="2.7.13.3"/>
    </reaction>
</comment>
<dbReference type="SUPFAM" id="SSF55874">
    <property type="entry name" value="ATPase domain of HSP90 chaperone/DNA topoisomerase II/histidine kinase"/>
    <property type="match status" value="1"/>
</dbReference>
<dbReference type="Proteomes" id="UP000483004">
    <property type="component" value="Unassembled WGS sequence"/>
</dbReference>
<keyword evidence="5" id="KW-0547">Nucleotide-binding</keyword>
<dbReference type="PANTHER" id="PTHR24421:SF10">
    <property type="entry name" value="NITRATE_NITRITE SENSOR PROTEIN NARQ"/>
    <property type="match status" value="1"/>
</dbReference>
<name>A0A6L3VRA9_9ACTN</name>
<dbReference type="SMART" id="SM00387">
    <property type="entry name" value="HATPase_c"/>
    <property type="match status" value="1"/>
</dbReference>
<feature type="transmembrane region" description="Helical" evidence="10">
    <location>
        <begin position="69"/>
        <end position="89"/>
    </location>
</feature>
<keyword evidence="10" id="KW-0472">Membrane</keyword>
<keyword evidence="8" id="KW-0902">Two-component regulatory system</keyword>
<feature type="domain" description="Histidine kinase" evidence="11">
    <location>
        <begin position="352"/>
        <end position="436"/>
    </location>
</feature>
<evidence type="ECO:0000256" key="9">
    <source>
        <dbReference type="SAM" id="Coils"/>
    </source>
</evidence>
<dbReference type="OrthoDB" id="227596at2"/>